<dbReference type="Proteomes" id="UP000608955">
    <property type="component" value="Unassembled WGS sequence"/>
</dbReference>
<reference evidence="2" key="2">
    <citation type="submission" date="2020-09" db="EMBL/GenBank/DDBJ databases">
        <authorList>
            <person name="Sun Q."/>
            <person name="Ohkuma M."/>
        </authorList>
    </citation>
    <scope>NUCLEOTIDE SEQUENCE</scope>
    <source>
        <strain evidence="2">JCM 4654</strain>
    </source>
</reference>
<organism evidence="2 3">
    <name type="scientific">Streptomyces naganishii JCM 4654</name>
    <dbReference type="NCBI Taxonomy" id="1306179"/>
    <lineage>
        <taxon>Bacteria</taxon>
        <taxon>Bacillati</taxon>
        <taxon>Actinomycetota</taxon>
        <taxon>Actinomycetes</taxon>
        <taxon>Kitasatosporales</taxon>
        <taxon>Streptomycetaceae</taxon>
        <taxon>Streptomyces</taxon>
    </lineage>
</organism>
<name>A0A918Y6S4_9ACTN</name>
<sequence length="70" mass="7443">MKAAVITIASANQRRRSAARAMPSALPLPVFPVFPVLPELLVPPVLPVLLLLPVPSELSTRVSLEVMSSS</sequence>
<evidence type="ECO:0000313" key="3">
    <source>
        <dbReference type="Proteomes" id="UP000608955"/>
    </source>
</evidence>
<keyword evidence="1" id="KW-1133">Transmembrane helix</keyword>
<reference evidence="2" key="1">
    <citation type="journal article" date="2014" name="Int. J. Syst. Evol. Microbiol.">
        <title>Complete genome sequence of Corynebacterium casei LMG S-19264T (=DSM 44701T), isolated from a smear-ripened cheese.</title>
        <authorList>
            <consortium name="US DOE Joint Genome Institute (JGI-PGF)"/>
            <person name="Walter F."/>
            <person name="Albersmeier A."/>
            <person name="Kalinowski J."/>
            <person name="Ruckert C."/>
        </authorList>
    </citation>
    <scope>NUCLEOTIDE SEQUENCE</scope>
    <source>
        <strain evidence="2">JCM 4654</strain>
    </source>
</reference>
<proteinExistence type="predicted"/>
<comment type="caution">
    <text evidence="2">The sequence shown here is derived from an EMBL/GenBank/DDBJ whole genome shotgun (WGS) entry which is preliminary data.</text>
</comment>
<keyword evidence="1" id="KW-0472">Membrane</keyword>
<dbReference type="AlphaFoldDB" id="A0A918Y6S4"/>
<dbReference type="EMBL" id="BMVF01000010">
    <property type="protein sequence ID" value="GHD91726.1"/>
    <property type="molecule type" value="Genomic_DNA"/>
</dbReference>
<accession>A0A918Y6S4</accession>
<protein>
    <submittedName>
        <fullName evidence="2">Uncharacterized protein</fullName>
    </submittedName>
</protein>
<evidence type="ECO:0000313" key="2">
    <source>
        <dbReference type="EMBL" id="GHD91726.1"/>
    </source>
</evidence>
<keyword evidence="3" id="KW-1185">Reference proteome</keyword>
<gene>
    <name evidence="2" type="ORF">GCM10010508_41760</name>
</gene>
<keyword evidence="1" id="KW-0812">Transmembrane</keyword>
<feature type="transmembrane region" description="Helical" evidence="1">
    <location>
        <begin position="31"/>
        <end position="52"/>
    </location>
</feature>
<evidence type="ECO:0000256" key="1">
    <source>
        <dbReference type="SAM" id="Phobius"/>
    </source>
</evidence>